<protein>
    <submittedName>
        <fullName evidence="1">Uncharacterized protein</fullName>
    </submittedName>
</protein>
<organism evidence="1 2">
    <name type="scientific">Rothia nasimurium</name>
    <dbReference type="NCBI Taxonomy" id="85336"/>
    <lineage>
        <taxon>Bacteria</taxon>
        <taxon>Bacillati</taxon>
        <taxon>Actinomycetota</taxon>
        <taxon>Actinomycetes</taxon>
        <taxon>Micrococcales</taxon>
        <taxon>Micrococcaceae</taxon>
        <taxon>Rothia</taxon>
    </lineage>
</organism>
<evidence type="ECO:0000313" key="1">
    <source>
        <dbReference type="EMBL" id="TFU22559.1"/>
    </source>
</evidence>
<dbReference type="RefSeq" id="WP_135012379.1">
    <property type="nucleotide sequence ID" value="NZ_JADGLK010000016.1"/>
</dbReference>
<sequence length="104" mass="11781">MTHDALESQALATSIGEHSVFHFGKENLENLLVEYNPAMEQTTIYVALRDQSDEAMKHIFQQYTEEIVPLYIGETMLDLRFFASDSPIFNEAGSNSKSKIYAMA</sequence>
<evidence type="ECO:0000313" key="2">
    <source>
        <dbReference type="Proteomes" id="UP000297951"/>
    </source>
</evidence>
<reference evidence="1 2" key="1">
    <citation type="submission" date="2019-03" db="EMBL/GenBank/DDBJ databases">
        <title>Diversity of the mouse oral microbiome.</title>
        <authorList>
            <person name="Joseph S."/>
            <person name="Aduse-Opoku J."/>
            <person name="Curtis M."/>
            <person name="Wade W."/>
            <person name="Hashim A."/>
        </authorList>
    </citation>
    <scope>NUCLEOTIDE SEQUENCE [LARGE SCALE GENOMIC DNA]</scope>
    <source>
        <strain evidence="2">irhom_31</strain>
    </source>
</reference>
<dbReference type="Proteomes" id="UP000297951">
    <property type="component" value="Unassembled WGS sequence"/>
</dbReference>
<dbReference type="AlphaFoldDB" id="A0A4Y9F4T2"/>
<dbReference type="EMBL" id="SPQC01000016">
    <property type="protein sequence ID" value="TFU22559.1"/>
    <property type="molecule type" value="Genomic_DNA"/>
</dbReference>
<gene>
    <name evidence="1" type="ORF">E4U03_05870</name>
</gene>
<accession>A0A4Y9F4T2</accession>
<name>A0A4Y9F4T2_9MICC</name>
<comment type="caution">
    <text evidence="1">The sequence shown here is derived from an EMBL/GenBank/DDBJ whole genome shotgun (WGS) entry which is preliminary data.</text>
</comment>
<proteinExistence type="predicted"/>